<dbReference type="RefSeq" id="WP_197662316.1">
    <property type="nucleotide sequence ID" value="NZ_JAEAGR010000017.1"/>
</dbReference>
<comment type="caution">
    <text evidence="2">The sequence shown here is derived from an EMBL/GenBank/DDBJ whole genome shotgun (WGS) entry which is preliminary data.</text>
</comment>
<evidence type="ECO:0000313" key="2">
    <source>
        <dbReference type="EMBL" id="MBH1942067.1"/>
    </source>
</evidence>
<reference evidence="2" key="1">
    <citation type="submission" date="2020-12" db="EMBL/GenBank/DDBJ databases">
        <title>M. sibirica DSM 26468T genome.</title>
        <authorList>
            <person name="Thieme N."/>
            <person name="Rettenmaier R."/>
            <person name="Zverlov V."/>
            <person name="Liebl W."/>
        </authorList>
    </citation>
    <scope>NUCLEOTIDE SEQUENCE</scope>
    <source>
        <strain evidence="2">DSM 26468</strain>
    </source>
</reference>
<keyword evidence="1" id="KW-0812">Transmembrane</keyword>
<keyword evidence="3" id="KW-1185">Reference proteome</keyword>
<protein>
    <submittedName>
        <fullName evidence="2">Stage II sporulation protein R</fullName>
    </submittedName>
</protein>
<dbReference type="EMBL" id="JAEAGR010000017">
    <property type="protein sequence ID" value="MBH1942067.1"/>
    <property type="molecule type" value="Genomic_DNA"/>
</dbReference>
<keyword evidence="1" id="KW-1133">Transmembrane helix</keyword>
<name>A0A8J7HDH6_9FIRM</name>
<proteinExistence type="predicted"/>
<dbReference type="Proteomes" id="UP000623269">
    <property type="component" value="Unassembled WGS sequence"/>
</dbReference>
<evidence type="ECO:0000256" key="1">
    <source>
        <dbReference type="SAM" id="Phobius"/>
    </source>
</evidence>
<sequence length="245" mass="28655">MNADNINDPNFNRNINTHNTKINKKIISFYMNLLNSKLRLTLLVSILFISWILTLLIKANVVNASQIQEGIAHEIIRFHVIANSDSIEDQELKYKIKDVLVKEMTPYLKDAKSINEGRNIIKSRLVFIQEKTKELILREGYNYQVSVSLEKTYFPMKIYGEYTFPPGIYEALKVKIGAARGKNWWCVMFPPLCFVDETYSIVDEGTDRQLKYLLDEEEYATLRDQKTPVKVKFKLWESIKKLFKS</sequence>
<keyword evidence="1" id="KW-0472">Membrane</keyword>
<dbReference type="Pfam" id="PF09551">
    <property type="entry name" value="Spore_II_R"/>
    <property type="match status" value="1"/>
</dbReference>
<dbReference type="NCBIfam" id="TIGR02837">
    <property type="entry name" value="spore_II_R"/>
    <property type="match status" value="1"/>
</dbReference>
<feature type="transmembrane region" description="Helical" evidence="1">
    <location>
        <begin position="38"/>
        <end position="57"/>
    </location>
</feature>
<dbReference type="AlphaFoldDB" id="A0A8J7HDH6"/>
<dbReference type="InterPro" id="IPR014202">
    <property type="entry name" value="Spore_II_R"/>
</dbReference>
<accession>A0A8J7HDH6</accession>
<gene>
    <name evidence="2" type="primary">spoIIR</name>
    <name evidence="2" type="ORF">I5677_14290</name>
</gene>
<organism evidence="2 3">
    <name type="scientific">Mobilitalea sibirica</name>
    <dbReference type="NCBI Taxonomy" id="1462919"/>
    <lineage>
        <taxon>Bacteria</taxon>
        <taxon>Bacillati</taxon>
        <taxon>Bacillota</taxon>
        <taxon>Clostridia</taxon>
        <taxon>Lachnospirales</taxon>
        <taxon>Lachnospiraceae</taxon>
        <taxon>Mobilitalea</taxon>
    </lineage>
</organism>
<evidence type="ECO:0000313" key="3">
    <source>
        <dbReference type="Proteomes" id="UP000623269"/>
    </source>
</evidence>